<comment type="caution">
    <text evidence="2">The sequence shown here is derived from an EMBL/GenBank/DDBJ whole genome shotgun (WGS) entry which is preliminary data.</text>
</comment>
<sequence>MYGQDCALTCSTSCQDGKCNHVTGLCLECPPGYSGDLCDQECETGQFGEGCKETCSDHCAGDKNPCHHLNGTCVMGCDPGYHGSLCIKSKFNGWDARGE</sequence>
<dbReference type="PANTHER" id="PTHR24043">
    <property type="entry name" value="SCAVENGER RECEPTOR CLASS F"/>
    <property type="match status" value="1"/>
</dbReference>
<dbReference type="EMBL" id="JAWDGP010003373">
    <property type="protein sequence ID" value="KAK3774959.1"/>
    <property type="molecule type" value="Genomic_DNA"/>
</dbReference>
<protein>
    <submittedName>
        <fullName evidence="2">Uncharacterized protein</fullName>
    </submittedName>
</protein>
<keyword evidence="3" id="KW-1185">Reference proteome</keyword>
<dbReference type="InterPro" id="IPR009030">
    <property type="entry name" value="Growth_fac_rcpt_cys_sf"/>
</dbReference>
<organism evidence="2 3">
    <name type="scientific">Elysia crispata</name>
    <name type="common">lettuce slug</name>
    <dbReference type="NCBI Taxonomy" id="231223"/>
    <lineage>
        <taxon>Eukaryota</taxon>
        <taxon>Metazoa</taxon>
        <taxon>Spiralia</taxon>
        <taxon>Lophotrochozoa</taxon>
        <taxon>Mollusca</taxon>
        <taxon>Gastropoda</taxon>
        <taxon>Heterobranchia</taxon>
        <taxon>Euthyneura</taxon>
        <taxon>Panpulmonata</taxon>
        <taxon>Sacoglossa</taxon>
        <taxon>Placobranchoidea</taxon>
        <taxon>Plakobranchidae</taxon>
        <taxon>Elysia</taxon>
    </lineage>
</organism>
<evidence type="ECO:0000313" key="2">
    <source>
        <dbReference type="EMBL" id="KAK3774959.1"/>
    </source>
</evidence>
<gene>
    <name evidence="2" type="ORF">RRG08_040547</name>
</gene>
<evidence type="ECO:0000313" key="3">
    <source>
        <dbReference type="Proteomes" id="UP001283361"/>
    </source>
</evidence>
<dbReference type="GO" id="GO:0005044">
    <property type="term" value="F:scavenger receptor activity"/>
    <property type="evidence" value="ECO:0007669"/>
    <property type="project" value="InterPro"/>
</dbReference>
<keyword evidence="1" id="KW-0245">EGF-like domain</keyword>
<dbReference type="Proteomes" id="UP001283361">
    <property type="component" value="Unassembled WGS sequence"/>
</dbReference>
<reference evidence="2" key="1">
    <citation type="journal article" date="2023" name="G3 (Bethesda)">
        <title>A reference genome for the long-term kleptoplast-retaining sea slug Elysia crispata morphotype clarki.</title>
        <authorList>
            <person name="Eastman K.E."/>
            <person name="Pendleton A.L."/>
            <person name="Shaikh M.A."/>
            <person name="Suttiyut T."/>
            <person name="Ogas R."/>
            <person name="Tomko P."/>
            <person name="Gavelis G."/>
            <person name="Widhalm J.R."/>
            <person name="Wisecaver J.H."/>
        </authorList>
    </citation>
    <scope>NUCLEOTIDE SEQUENCE</scope>
    <source>
        <strain evidence="2">ECLA1</strain>
    </source>
</reference>
<proteinExistence type="predicted"/>
<dbReference type="InterPro" id="IPR042635">
    <property type="entry name" value="MEGF10/SREC1/2-like"/>
</dbReference>
<evidence type="ECO:0000256" key="1">
    <source>
        <dbReference type="ARBA" id="ARBA00022536"/>
    </source>
</evidence>
<dbReference type="Gene3D" id="2.170.300.10">
    <property type="entry name" value="Tie2 ligand-binding domain superfamily"/>
    <property type="match status" value="1"/>
</dbReference>
<dbReference type="AlphaFoldDB" id="A0AAE1DLH4"/>
<name>A0AAE1DLH4_9GAST</name>
<dbReference type="SUPFAM" id="SSF57184">
    <property type="entry name" value="Growth factor receptor domain"/>
    <property type="match status" value="1"/>
</dbReference>
<accession>A0AAE1DLH4</accession>